<evidence type="ECO:0000313" key="2">
    <source>
        <dbReference type="EMBL" id="KAF1949626.1"/>
    </source>
</evidence>
<evidence type="ECO:0000256" key="1">
    <source>
        <dbReference type="SAM" id="MobiDB-lite"/>
    </source>
</evidence>
<feature type="compositionally biased region" description="Polar residues" evidence="1">
    <location>
        <begin position="38"/>
        <end position="49"/>
    </location>
</feature>
<protein>
    <submittedName>
        <fullName evidence="2">Uncharacterized protein</fullName>
    </submittedName>
</protein>
<proteinExistence type="predicted"/>
<keyword evidence="3" id="KW-1185">Reference proteome</keyword>
<feature type="region of interest" description="Disordered" evidence="1">
    <location>
        <begin position="1"/>
        <end position="58"/>
    </location>
</feature>
<name>A0A6A5TFR7_9PLEO</name>
<dbReference type="EMBL" id="ML977035">
    <property type="protein sequence ID" value="KAF1949626.1"/>
    <property type="molecule type" value="Genomic_DNA"/>
</dbReference>
<gene>
    <name evidence="2" type="ORF">CC80DRAFT_510420</name>
</gene>
<feature type="region of interest" description="Disordered" evidence="1">
    <location>
        <begin position="181"/>
        <end position="250"/>
    </location>
</feature>
<evidence type="ECO:0000313" key="3">
    <source>
        <dbReference type="Proteomes" id="UP000800035"/>
    </source>
</evidence>
<feature type="compositionally biased region" description="Basic and acidic residues" evidence="1">
    <location>
        <begin position="198"/>
        <end position="216"/>
    </location>
</feature>
<dbReference type="Proteomes" id="UP000800035">
    <property type="component" value="Unassembled WGS sequence"/>
</dbReference>
<sequence length="250" mass="27591">MCFKAFGAFSFKKKQEQESSHPRRSPYPETPAAKPDTLQPTQGPSNMNQPDKYLSPSLPSGPVLQDISTWPADIRAAVERSEAMNDKQEVWQKNRDAGVTWEVYEAIDSTNSFEEEVKGTFGFLLHEANEFAAKTFLFGEGYECAKAQGTLDQVEVELTNGVLRIEARTHITSEEVWVVGVRPKDNSRGPPPKKQKTHHGDANENNDGKDSDKDGGKTNVKRGSNSRSKAKAKKAEGEGMELDAITPAAH</sequence>
<feature type="compositionally biased region" description="Low complexity" evidence="1">
    <location>
        <begin position="1"/>
        <end position="10"/>
    </location>
</feature>
<dbReference type="AlphaFoldDB" id="A0A6A5TFR7"/>
<reference evidence="2" key="1">
    <citation type="journal article" date="2020" name="Stud. Mycol.">
        <title>101 Dothideomycetes genomes: a test case for predicting lifestyles and emergence of pathogens.</title>
        <authorList>
            <person name="Haridas S."/>
            <person name="Albert R."/>
            <person name="Binder M."/>
            <person name="Bloem J."/>
            <person name="Labutti K."/>
            <person name="Salamov A."/>
            <person name="Andreopoulos B."/>
            <person name="Baker S."/>
            <person name="Barry K."/>
            <person name="Bills G."/>
            <person name="Bluhm B."/>
            <person name="Cannon C."/>
            <person name="Castanera R."/>
            <person name="Culley D."/>
            <person name="Daum C."/>
            <person name="Ezra D."/>
            <person name="Gonzalez J."/>
            <person name="Henrissat B."/>
            <person name="Kuo A."/>
            <person name="Liang C."/>
            <person name="Lipzen A."/>
            <person name="Lutzoni F."/>
            <person name="Magnuson J."/>
            <person name="Mondo S."/>
            <person name="Nolan M."/>
            <person name="Ohm R."/>
            <person name="Pangilinan J."/>
            <person name="Park H.-J."/>
            <person name="Ramirez L."/>
            <person name="Alfaro M."/>
            <person name="Sun H."/>
            <person name="Tritt A."/>
            <person name="Yoshinaga Y."/>
            <person name="Zwiers L.-H."/>
            <person name="Turgeon B."/>
            <person name="Goodwin S."/>
            <person name="Spatafora J."/>
            <person name="Crous P."/>
            <person name="Grigoriev I."/>
        </authorList>
    </citation>
    <scope>NUCLEOTIDE SEQUENCE</scope>
    <source>
        <strain evidence="2">CBS 675.92</strain>
    </source>
</reference>
<organism evidence="2 3">
    <name type="scientific">Byssothecium circinans</name>
    <dbReference type="NCBI Taxonomy" id="147558"/>
    <lineage>
        <taxon>Eukaryota</taxon>
        <taxon>Fungi</taxon>
        <taxon>Dikarya</taxon>
        <taxon>Ascomycota</taxon>
        <taxon>Pezizomycotina</taxon>
        <taxon>Dothideomycetes</taxon>
        <taxon>Pleosporomycetidae</taxon>
        <taxon>Pleosporales</taxon>
        <taxon>Massarineae</taxon>
        <taxon>Massarinaceae</taxon>
        <taxon>Byssothecium</taxon>
    </lineage>
</organism>
<accession>A0A6A5TFR7</accession>